<evidence type="ECO:0000259" key="1">
    <source>
        <dbReference type="Pfam" id="PF01979"/>
    </source>
</evidence>
<dbReference type="InterPro" id="IPR051781">
    <property type="entry name" value="Metallo-dep_Hydrolase"/>
</dbReference>
<comment type="caution">
    <text evidence="2">The sequence shown here is derived from an EMBL/GenBank/DDBJ whole genome shotgun (WGS) entry which is preliminary data.</text>
</comment>
<gene>
    <name evidence="2" type="ORF">ACFPZ3_27315</name>
</gene>
<sequence>MTTTIDGIANVNVWTGDGTVVHDTGVSVSGGRIAAVAPLPADAPGVLDGQGGWVIPGLIDCHIHLWGARTPHPVHWVVDPRLPNALRSVADVGKILRSGFTTVREAGGTLGPSLRQVIDAGDIEGPRVVPAYLGLSRTGGHGDCHTLPMAWVREQPFMALVTDGPANLRRAVRTVAREGGRWVKVWASGGVLSERDDPEHVHYGPDELAAIVEEAHAIDLPVGAHCESLAATYAAVEAGVDAIEHGFQLDEGVCQAMRERGVTLVSTLSVLQRYVRWEGPEISPEQRETSKRLLVIAEESLNLAVATGVRVAMGSDCFSEPMTPFGHSADELGYMRDAGVDAETCLRSATSVAARLVGMESRIGMVTEGRLADFLLLPADPRQDLDVVIRPERITAVIKDGRRVR</sequence>
<dbReference type="SUPFAM" id="SSF51338">
    <property type="entry name" value="Composite domain of metallo-dependent hydrolases"/>
    <property type="match status" value="1"/>
</dbReference>
<evidence type="ECO:0000313" key="2">
    <source>
        <dbReference type="EMBL" id="MFC5827584.1"/>
    </source>
</evidence>
<dbReference type="InterPro" id="IPR011059">
    <property type="entry name" value="Metal-dep_hydrolase_composite"/>
</dbReference>
<dbReference type="Proteomes" id="UP001596058">
    <property type="component" value="Unassembled WGS sequence"/>
</dbReference>
<dbReference type="Gene3D" id="3.20.20.140">
    <property type="entry name" value="Metal-dependent hydrolases"/>
    <property type="match status" value="1"/>
</dbReference>
<evidence type="ECO:0000313" key="3">
    <source>
        <dbReference type="Proteomes" id="UP001596058"/>
    </source>
</evidence>
<dbReference type="SUPFAM" id="SSF51556">
    <property type="entry name" value="Metallo-dependent hydrolases"/>
    <property type="match status" value="1"/>
</dbReference>
<accession>A0ABW1CPB9</accession>
<dbReference type="InterPro" id="IPR032466">
    <property type="entry name" value="Metal_Hydrolase"/>
</dbReference>
<organism evidence="2 3">
    <name type="scientific">Nonomuraea insulae</name>
    <dbReference type="NCBI Taxonomy" id="1616787"/>
    <lineage>
        <taxon>Bacteria</taxon>
        <taxon>Bacillati</taxon>
        <taxon>Actinomycetota</taxon>
        <taxon>Actinomycetes</taxon>
        <taxon>Streptosporangiales</taxon>
        <taxon>Streptosporangiaceae</taxon>
        <taxon>Nonomuraea</taxon>
    </lineage>
</organism>
<protein>
    <submittedName>
        <fullName evidence="2">Amidohydrolase family protein</fullName>
    </submittedName>
</protein>
<name>A0ABW1CPB9_9ACTN</name>
<dbReference type="Gene3D" id="2.30.40.10">
    <property type="entry name" value="Urease, subunit C, domain 1"/>
    <property type="match status" value="1"/>
</dbReference>
<dbReference type="RefSeq" id="WP_379517089.1">
    <property type="nucleotide sequence ID" value="NZ_JBHSPA010000031.1"/>
</dbReference>
<keyword evidence="3" id="KW-1185">Reference proteome</keyword>
<feature type="domain" description="Amidohydrolase-related" evidence="1">
    <location>
        <begin position="53"/>
        <end position="404"/>
    </location>
</feature>
<dbReference type="EMBL" id="JBHSPA010000031">
    <property type="protein sequence ID" value="MFC5827584.1"/>
    <property type="molecule type" value="Genomic_DNA"/>
</dbReference>
<dbReference type="Pfam" id="PF01979">
    <property type="entry name" value="Amidohydro_1"/>
    <property type="match status" value="1"/>
</dbReference>
<proteinExistence type="predicted"/>
<dbReference type="InterPro" id="IPR006680">
    <property type="entry name" value="Amidohydro-rel"/>
</dbReference>
<dbReference type="PANTHER" id="PTHR43135">
    <property type="entry name" value="ALPHA-D-RIBOSE 1-METHYLPHOSPHONATE 5-TRIPHOSPHATE DIPHOSPHATASE"/>
    <property type="match status" value="1"/>
</dbReference>
<dbReference type="PANTHER" id="PTHR43135:SF3">
    <property type="entry name" value="ALPHA-D-RIBOSE 1-METHYLPHOSPHONATE 5-TRIPHOSPHATE DIPHOSPHATASE"/>
    <property type="match status" value="1"/>
</dbReference>
<dbReference type="CDD" id="cd01299">
    <property type="entry name" value="Met_dep_hydrolase_A"/>
    <property type="match status" value="1"/>
</dbReference>
<reference evidence="3" key="1">
    <citation type="journal article" date="2019" name="Int. J. Syst. Evol. Microbiol.">
        <title>The Global Catalogue of Microorganisms (GCM) 10K type strain sequencing project: providing services to taxonomists for standard genome sequencing and annotation.</title>
        <authorList>
            <consortium name="The Broad Institute Genomics Platform"/>
            <consortium name="The Broad Institute Genome Sequencing Center for Infectious Disease"/>
            <person name="Wu L."/>
            <person name="Ma J."/>
        </authorList>
    </citation>
    <scope>NUCLEOTIDE SEQUENCE [LARGE SCALE GENOMIC DNA]</scope>
    <source>
        <strain evidence="3">CCUG 53903</strain>
    </source>
</reference>
<dbReference type="InterPro" id="IPR057744">
    <property type="entry name" value="OTAase-like"/>
</dbReference>